<dbReference type="Pfam" id="PF22704">
    <property type="entry name" value="CBM13-like"/>
    <property type="match status" value="1"/>
</dbReference>
<evidence type="ECO:0000256" key="4">
    <source>
        <dbReference type="RuleBase" id="RU361187"/>
    </source>
</evidence>
<dbReference type="GO" id="GO:0016787">
    <property type="term" value="F:hydrolase activity"/>
    <property type="evidence" value="ECO:0007669"/>
    <property type="project" value="UniProtKB-KW"/>
</dbReference>
<evidence type="ECO:0000256" key="3">
    <source>
        <dbReference type="ARBA" id="ARBA00023295"/>
    </source>
</evidence>
<keyword evidence="8" id="KW-1185">Reference proteome</keyword>
<dbReference type="InterPro" id="IPR006710">
    <property type="entry name" value="Glyco_hydro_43"/>
</dbReference>
<organism evidence="7 8">
    <name type="scientific">Phyllosticta citriasiana</name>
    <dbReference type="NCBI Taxonomy" id="595635"/>
    <lineage>
        <taxon>Eukaryota</taxon>
        <taxon>Fungi</taxon>
        <taxon>Dikarya</taxon>
        <taxon>Ascomycota</taxon>
        <taxon>Pezizomycotina</taxon>
        <taxon>Dothideomycetes</taxon>
        <taxon>Dothideomycetes incertae sedis</taxon>
        <taxon>Botryosphaeriales</taxon>
        <taxon>Phyllostictaceae</taxon>
        <taxon>Phyllosticta</taxon>
    </lineage>
</organism>
<feature type="chain" id="PRO_5045718578" evidence="5">
    <location>
        <begin position="18"/>
        <end position="458"/>
    </location>
</feature>
<dbReference type="InterPro" id="IPR023296">
    <property type="entry name" value="Glyco_hydro_beta-prop_sf"/>
</dbReference>
<keyword evidence="5" id="KW-0732">Signal</keyword>
<dbReference type="SUPFAM" id="SSF75005">
    <property type="entry name" value="Arabinanase/levansucrase/invertase"/>
    <property type="match status" value="1"/>
</dbReference>
<dbReference type="EMBL" id="JBBPHU010000015">
    <property type="protein sequence ID" value="KAK7510109.1"/>
    <property type="molecule type" value="Genomic_DNA"/>
</dbReference>
<dbReference type="Gene3D" id="2.60.120.260">
    <property type="entry name" value="Galactose-binding domain-like"/>
    <property type="match status" value="1"/>
</dbReference>
<protein>
    <submittedName>
        <fullName evidence="7">Glycosyl hydrolase</fullName>
    </submittedName>
</protein>
<evidence type="ECO:0000313" key="8">
    <source>
        <dbReference type="Proteomes" id="UP001363622"/>
    </source>
</evidence>
<dbReference type="Proteomes" id="UP001363622">
    <property type="component" value="Unassembled WGS sequence"/>
</dbReference>
<evidence type="ECO:0000313" key="7">
    <source>
        <dbReference type="EMBL" id="KAK7510109.1"/>
    </source>
</evidence>
<evidence type="ECO:0000256" key="5">
    <source>
        <dbReference type="SAM" id="SignalP"/>
    </source>
</evidence>
<dbReference type="PANTHER" id="PTHR22925:SF3">
    <property type="entry name" value="GLYCOSYL HYDROLASE FAMILY PROTEIN 43"/>
    <property type="match status" value="1"/>
</dbReference>
<reference evidence="7 8" key="1">
    <citation type="submission" date="2024-04" db="EMBL/GenBank/DDBJ databases">
        <title>Phyllosticta paracitricarpa is synonymous to the EU quarantine fungus P. citricarpa based on phylogenomic analyses.</title>
        <authorList>
            <consortium name="Lawrence Berkeley National Laboratory"/>
            <person name="Van Ingen-Buijs V.A."/>
            <person name="Van Westerhoven A.C."/>
            <person name="Haridas S."/>
            <person name="Skiadas P."/>
            <person name="Martin F."/>
            <person name="Groenewald J.Z."/>
            <person name="Crous P.W."/>
            <person name="Seidl M.F."/>
        </authorList>
    </citation>
    <scope>NUCLEOTIDE SEQUENCE [LARGE SCALE GENOMIC DNA]</scope>
    <source>
        <strain evidence="7 8">CBS 123371</strain>
    </source>
</reference>
<sequence>MRQFLALATALASVAHASLQIVPGATWTAQNTGEHLQAHGAGLIHVDGTFYMIGEDKTNGSSFQNINCYSSTNLVEWSYAGALLTLQDSGDLGPDRVVERPKVIFNDDTSTFVMYLHIDNSSYAEAKVGVATSGSVCGTYKYHGSFQPLEHQSRDINLFKDDDGTGYLLTEDRQNGLRIEQLSADYLSVEKNTYLFPNSDLGIEASALLKLDSTYYLFGSQLTGWDPNDNYYATATSLSGPWSKWALFADSGSNTYSSQTNFVLKIEGSATTTAIYMGDRWQKGALFSSTYVWLPLTIDGTSVRMHNQVNWVIDTATGEWRAGPSETQYEGEVATLSNDASAVSCEGCSGGDAAGYIGGNAAPGGTATFGNVRSQASTSTTIRIKYQNLDSTARYAAVTVNGEEVGKQVSFLPTTQGTPGTSVVHVALAGGEVNKVGIAGVEGKGYGPDVDRLMVPVS</sequence>
<feature type="domain" description="Alpha-galactosidase CBM13" evidence="6">
    <location>
        <begin position="366"/>
        <end position="442"/>
    </location>
</feature>
<dbReference type="Pfam" id="PF04616">
    <property type="entry name" value="Glyco_hydro_43"/>
    <property type="match status" value="1"/>
</dbReference>
<keyword evidence="2 4" id="KW-0378">Hydrolase</keyword>
<comment type="caution">
    <text evidence="7">The sequence shown here is derived from an EMBL/GenBank/DDBJ whole genome shotgun (WGS) entry which is preliminary data.</text>
</comment>
<dbReference type="CDD" id="cd18821">
    <property type="entry name" value="GH43_Pc3Gal43A-like"/>
    <property type="match status" value="1"/>
</dbReference>
<name>A0ABR1K9N0_9PEZI</name>
<evidence type="ECO:0000256" key="2">
    <source>
        <dbReference type="ARBA" id="ARBA00022801"/>
    </source>
</evidence>
<feature type="signal peptide" evidence="5">
    <location>
        <begin position="1"/>
        <end position="17"/>
    </location>
</feature>
<dbReference type="Gene3D" id="2.115.10.20">
    <property type="entry name" value="Glycosyl hydrolase domain, family 43"/>
    <property type="match status" value="1"/>
</dbReference>
<evidence type="ECO:0000259" key="6">
    <source>
        <dbReference type="Pfam" id="PF22704"/>
    </source>
</evidence>
<keyword evidence="3 4" id="KW-0326">Glycosidase</keyword>
<evidence type="ECO:0000256" key="1">
    <source>
        <dbReference type="ARBA" id="ARBA00009865"/>
    </source>
</evidence>
<proteinExistence type="inferred from homology"/>
<dbReference type="CDD" id="cd04081">
    <property type="entry name" value="CBM35_galactosidase-like"/>
    <property type="match status" value="1"/>
</dbReference>
<comment type="similarity">
    <text evidence="1 4">Belongs to the glycosyl hydrolase 43 family.</text>
</comment>
<gene>
    <name evidence="7" type="ORF">IWZ03DRAFT_354865</name>
</gene>
<dbReference type="InterPro" id="IPR055240">
    <property type="entry name" value="CBM13-like"/>
</dbReference>
<dbReference type="PANTHER" id="PTHR22925">
    <property type="entry name" value="GLYCOSYL HYDROLASE 43 FAMILY MEMBER"/>
    <property type="match status" value="1"/>
</dbReference>
<accession>A0ABR1K9N0</accession>